<dbReference type="SMART" id="SM00875">
    <property type="entry name" value="BACK"/>
    <property type="match status" value="1"/>
</dbReference>
<evidence type="ECO:0000313" key="3">
    <source>
        <dbReference type="EnsemblMetazoa" id="HelroP167644"/>
    </source>
</evidence>
<dbReference type="Gene3D" id="1.25.40.420">
    <property type="match status" value="1"/>
</dbReference>
<reference evidence="3" key="3">
    <citation type="submission" date="2015-06" db="UniProtKB">
        <authorList>
            <consortium name="EnsemblMetazoa"/>
        </authorList>
    </citation>
    <scope>IDENTIFICATION</scope>
</reference>
<dbReference type="SMART" id="SM00225">
    <property type="entry name" value="BTB"/>
    <property type="match status" value="1"/>
</dbReference>
<sequence length="409" mass="47377">MSSHNSREISSDEIRNMKKNLSACQNKNCNHTDCLHVENNFRYNRTDPDPNGLSPPITNIYERDVNDEVCFKHFDNDKSRCRYSFYKNFTNKNDDLSTVELLMRTYQQQKTVAEDDFVFNYGSRKILQNMYKMWLHQVMCDLNIITKGGDILTHQVLISAFSPSLSKLFCQKTTQRIATINLSTISREIVADVLNFLYTADIQLSCRIIDDVVFCADELDLEVVKVVCSDFLTTSLNEENIILHYCLAYNNKLEKAITMCTDFIAKNFEQTKKHPYFVLLSPEQLENILKHKDIICDTDNVLEVLASWVDYNVPMRISHVEYLFLFIPPHQINVEKIKSTINKKQSASVIIGETKDEIQEISDKMNKSHPDDWKLIFGKKNSSKTETEKHGSDVIEKLKKEENFGGLCK</sequence>
<protein>
    <recommendedName>
        <fullName evidence="1">BTB domain-containing protein</fullName>
    </recommendedName>
</protein>
<dbReference type="Gene3D" id="3.30.710.10">
    <property type="entry name" value="Potassium Channel Kv1.1, Chain A"/>
    <property type="match status" value="1"/>
</dbReference>
<dbReference type="PROSITE" id="PS50097">
    <property type="entry name" value="BTB"/>
    <property type="match status" value="1"/>
</dbReference>
<organism evidence="3 4">
    <name type="scientific">Helobdella robusta</name>
    <name type="common">Californian leech</name>
    <dbReference type="NCBI Taxonomy" id="6412"/>
    <lineage>
        <taxon>Eukaryota</taxon>
        <taxon>Metazoa</taxon>
        <taxon>Spiralia</taxon>
        <taxon>Lophotrochozoa</taxon>
        <taxon>Annelida</taxon>
        <taxon>Clitellata</taxon>
        <taxon>Hirudinea</taxon>
        <taxon>Rhynchobdellida</taxon>
        <taxon>Glossiphoniidae</taxon>
        <taxon>Helobdella</taxon>
    </lineage>
</organism>
<dbReference type="InterPro" id="IPR011333">
    <property type="entry name" value="SKP1/BTB/POZ_sf"/>
</dbReference>
<dbReference type="GeneID" id="20202018"/>
<dbReference type="SUPFAM" id="SSF54695">
    <property type="entry name" value="POZ domain"/>
    <property type="match status" value="1"/>
</dbReference>
<dbReference type="RefSeq" id="XP_009011648.1">
    <property type="nucleotide sequence ID" value="XM_009013400.1"/>
</dbReference>
<proteinExistence type="predicted"/>
<dbReference type="OrthoDB" id="6159295at2759"/>
<evidence type="ECO:0000259" key="1">
    <source>
        <dbReference type="PROSITE" id="PS50097"/>
    </source>
</evidence>
<dbReference type="STRING" id="6412.T1EZL8"/>
<dbReference type="InterPro" id="IPR000210">
    <property type="entry name" value="BTB/POZ_dom"/>
</dbReference>
<evidence type="ECO:0000313" key="4">
    <source>
        <dbReference type="Proteomes" id="UP000015101"/>
    </source>
</evidence>
<dbReference type="HOGENOM" id="CLU_673148_0_0_1"/>
<gene>
    <name evidence="3" type="primary">20202018</name>
    <name evidence="2" type="ORF">HELRODRAFT_167644</name>
</gene>
<dbReference type="eggNOG" id="KOG4441">
    <property type="taxonomic scope" value="Eukaryota"/>
</dbReference>
<dbReference type="Pfam" id="PF00651">
    <property type="entry name" value="BTB"/>
    <property type="match status" value="1"/>
</dbReference>
<dbReference type="PANTHER" id="PTHR45632">
    <property type="entry name" value="LD33804P"/>
    <property type="match status" value="1"/>
</dbReference>
<dbReference type="KEGG" id="hro:HELRODRAFT_167644"/>
<dbReference type="InterPro" id="IPR011705">
    <property type="entry name" value="BACK"/>
</dbReference>
<dbReference type="Pfam" id="PF07707">
    <property type="entry name" value="BACK"/>
    <property type="match status" value="1"/>
</dbReference>
<reference evidence="2 4" key="2">
    <citation type="journal article" date="2013" name="Nature">
        <title>Insights into bilaterian evolution from three spiralian genomes.</title>
        <authorList>
            <person name="Simakov O."/>
            <person name="Marletaz F."/>
            <person name="Cho S.J."/>
            <person name="Edsinger-Gonzales E."/>
            <person name="Havlak P."/>
            <person name="Hellsten U."/>
            <person name="Kuo D.H."/>
            <person name="Larsson T."/>
            <person name="Lv J."/>
            <person name="Arendt D."/>
            <person name="Savage R."/>
            <person name="Osoegawa K."/>
            <person name="de Jong P."/>
            <person name="Grimwood J."/>
            <person name="Chapman J.A."/>
            <person name="Shapiro H."/>
            <person name="Aerts A."/>
            <person name="Otillar R.P."/>
            <person name="Terry A.Y."/>
            <person name="Boore J.L."/>
            <person name="Grigoriev I.V."/>
            <person name="Lindberg D.R."/>
            <person name="Seaver E.C."/>
            <person name="Weisblat D.A."/>
            <person name="Putnam N.H."/>
            <person name="Rokhsar D.S."/>
        </authorList>
    </citation>
    <scope>NUCLEOTIDE SEQUENCE</scope>
</reference>
<reference evidence="4" key="1">
    <citation type="submission" date="2012-12" db="EMBL/GenBank/DDBJ databases">
        <authorList>
            <person name="Hellsten U."/>
            <person name="Grimwood J."/>
            <person name="Chapman J.A."/>
            <person name="Shapiro H."/>
            <person name="Aerts A."/>
            <person name="Otillar R.P."/>
            <person name="Terry A.Y."/>
            <person name="Boore J.L."/>
            <person name="Simakov O."/>
            <person name="Marletaz F."/>
            <person name="Cho S.-J."/>
            <person name="Edsinger-Gonzales E."/>
            <person name="Havlak P."/>
            <person name="Kuo D.-H."/>
            <person name="Larsson T."/>
            <person name="Lv J."/>
            <person name="Arendt D."/>
            <person name="Savage R."/>
            <person name="Osoegawa K."/>
            <person name="de Jong P."/>
            <person name="Lindberg D.R."/>
            <person name="Seaver E.C."/>
            <person name="Weisblat D.A."/>
            <person name="Putnam N.H."/>
            <person name="Grigoriev I.V."/>
            <person name="Rokhsar D.S."/>
        </authorList>
    </citation>
    <scope>NUCLEOTIDE SEQUENCE</scope>
</reference>
<feature type="domain" description="BTB" evidence="1">
    <location>
        <begin position="140"/>
        <end position="206"/>
    </location>
</feature>
<dbReference type="InParanoid" id="T1EZL8"/>
<dbReference type="EMBL" id="KB095905">
    <property type="protein sequence ID" value="ESO09834.1"/>
    <property type="molecule type" value="Genomic_DNA"/>
</dbReference>
<dbReference type="AlphaFoldDB" id="T1EZL8"/>
<dbReference type="CDD" id="cd14733">
    <property type="entry name" value="BACK"/>
    <property type="match status" value="1"/>
</dbReference>
<dbReference type="PANTHER" id="PTHR45632:SF17">
    <property type="entry name" value="KELCH-LIKE PROTEIN 31"/>
    <property type="match status" value="1"/>
</dbReference>
<accession>T1EZL8</accession>
<dbReference type="EMBL" id="AMQM01002828">
    <property type="status" value="NOT_ANNOTATED_CDS"/>
    <property type="molecule type" value="Genomic_DNA"/>
</dbReference>
<name>T1EZL8_HELRO</name>
<dbReference type="OMA" id="VENNFRY"/>
<keyword evidence="4" id="KW-1185">Reference proteome</keyword>
<dbReference type="CTD" id="20202018"/>
<evidence type="ECO:0000313" key="2">
    <source>
        <dbReference type="EMBL" id="ESO09834.1"/>
    </source>
</evidence>
<dbReference type="EnsemblMetazoa" id="HelroT167644">
    <property type="protein sequence ID" value="HelroP167644"/>
    <property type="gene ID" value="HelroG167644"/>
</dbReference>
<dbReference type="Proteomes" id="UP000015101">
    <property type="component" value="Unassembled WGS sequence"/>
</dbReference>